<keyword evidence="1" id="KW-0472">Membrane</keyword>
<feature type="transmembrane region" description="Helical" evidence="1">
    <location>
        <begin position="16"/>
        <end position="33"/>
    </location>
</feature>
<organism evidence="2">
    <name type="scientific">Brassica napus</name>
    <name type="common">Rape</name>
    <dbReference type="NCBI Taxonomy" id="3708"/>
    <lineage>
        <taxon>Eukaryota</taxon>
        <taxon>Viridiplantae</taxon>
        <taxon>Streptophyta</taxon>
        <taxon>Embryophyta</taxon>
        <taxon>Tracheophyta</taxon>
        <taxon>Spermatophyta</taxon>
        <taxon>Magnoliopsida</taxon>
        <taxon>eudicotyledons</taxon>
        <taxon>Gunneridae</taxon>
        <taxon>Pentapetalae</taxon>
        <taxon>rosids</taxon>
        <taxon>malvids</taxon>
        <taxon>Brassicales</taxon>
        <taxon>Brassicaceae</taxon>
        <taxon>Brassiceae</taxon>
        <taxon>Brassica</taxon>
    </lineage>
</organism>
<protein>
    <submittedName>
        <fullName evidence="2">(rape) hypothetical protein</fullName>
    </submittedName>
</protein>
<evidence type="ECO:0000256" key="1">
    <source>
        <dbReference type="SAM" id="Phobius"/>
    </source>
</evidence>
<dbReference type="Proteomes" id="UP001295469">
    <property type="component" value="Chromosome A03"/>
</dbReference>
<sequence>RRGSYVLVLSSSVKPTLIQFHLVVLPFVVISDFRPGF</sequence>
<keyword evidence="1" id="KW-1133">Transmembrane helix</keyword>
<keyword evidence="1" id="KW-0812">Transmembrane</keyword>
<feature type="non-terminal residue" evidence="2">
    <location>
        <position position="1"/>
    </location>
</feature>
<evidence type="ECO:0000313" key="2">
    <source>
        <dbReference type="EMBL" id="CAF2128925.1"/>
    </source>
</evidence>
<proteinExistence type="predicted"/>
<name>A0A816W550_BRANA</name>
<reference evidence="2" key="1">
    <citation type="submission" date="2021-01" db="EMBL/GenBank/DDBJ databases">
        <authorList>
            <consortium name="Genoscope - CEA"/>
            <person name="William W."/>
        </authorList>
    </citation>
    <scope>NUCLEOTIDE SEQUENCE</scope>
</reference>
<gene>
    <name evidence="2" type="ORF">DARMORV10_A03P44840.1</name>
</gene>
<dbReference type="EMBL" id="HG994357">
    <property type="protein sequence ID" value="CAF2128925.1"/>
    <property type="molecule type" value="Genomic_DNA"/>
</dbReference>
<accession>A0A816W550</accession>
<dbReference type="AlphaFoldDB" id="A0A816W550"/>